<dbReference type="SMART" id="SM00086">
    <property type="entry name" value="PAC"/>
    <property type="match status" value="2"/>
</dbReference>
<dbReference type="InterPro" id="IPR000160">
    <property type="entry name" value="GGDEF_dom"/>
</dbReference>
<dbReference type="EMBL" id="FPHF01000074">
    <property type="protein sequence ID" value="SFV64131.1"/>
    <property type="molecule type" value="Genomic_DNA"/>
</dbReference>
<feature type="domain" description="GGDEF" evidence="3">
    <location>
        <begin position="400"/>
        <end position="529"/>
    </location>
</feature>
<dbReference type="InterPro" id="IPR013655">
    <property type="entry name" value="PAS_fold_3"/>
</dbReference>
<organism evidence="4">
    <name type="scientific">hydrothermal vent metagenome</name>
    <dbReference type="NCBI Taxonomy" id="652676"/>
    <lineage>
        <taxon>unclassified sequences</taxon>
        <taxon>metagenomes</taxon>
        <taxon>ecological metagenomes</taxon>
    </lineage>
</organism>
<dbReference type="FunFam" id="3.30.70.270:FF:000001">
    <property type="entry name" value="Diguanylate cyclase domain protein"/>
    <property type="match status" value="1"/>
</dbReference>
<dbReference type="NCBIfam" id="TIGR00229">
    <property type="entry name" value="sensory_box"/>
    <property type="match status" value="2"/>
</dbReference>
<gene>
    <name evidence="4" type="ORF">MNB_SM-4-989</name>
</gene>
<dbReference type="GO" id="GO:0052621">
    <property type="term" value="F:diguanylate cyclase activity"/>
    <property type="evidence" value="ECO:0007669"/>
    <property type="project" value="TreeGrafter"/>
</dbReference>
<dbReference type="InterPro" id="IPR035965">
    <property type="entry name" value="PAS-like_dom_sf"/>
</dbReference>
<feature type="domain" description="PAC" evidence="2">
    <location>
        <begin position="192"/>
        <end position="244"/>
    </location>
</feature>
<dbReference type="InterPro" id="IPR050469">
    <property type="entry name" value="Diguanylate_Cyclase"/>
</dbReference>
<dbReference type="PANTHER" id="PTHR45138:SF9">
    <property type="entry name" value="DIGUANYLATE CYCLASE DGCM-RELATED"/>
    <property type="match status" value="1"/>
</dbReference>
<dbReference type="Pfam" id="PF08447">
    <property type="entry name" value="PAS_3"/>
    <property type="match status" value="1"/>
</dbReference>
<dbReference type="Pfam" id="PF00990">
    <property type="entry name" value="GGDEF"/>
    <property type="match status" value="1"/>
</dbReference>
<dbReference type="Gene3D" id="3.30.70.270">
    <property type="match status" value="1"/>
</dbReference>
<feature type="domain" description="PAS" evidence="1">
    <location>
        <begin position="268"/>
        <end position="313"/>
    </location>
</feature>
<dbReference type="Pfam" id="PF13426">
    <property type="entry name" value="PAS_9"/>
    <property type="match status" value="1"/>
</dbReference>
<dbReference type="PROSITE" id="PS50113">
    <property type="entry name" value="PAC"/>
    <property type="match status" value="1"/>
</dbReference>
<dbReference type="InterPro" id="IPR000700">
    <property type="entry name" value="PAS-assoc_C"/>
</dbReference>
<dbReference type="SUPFAM" id="SSF55073">
    <property type="entry name" value="Nucleotide cyclase"/>
    <property type="match status" value="1"/>
</dbReference>
<dbReference type="Gene3D" id="3.30.450.20">
    <property type="entry name" value="PAS domain"/>
    <property type="match status" value="2"/>
</dbReference>
<dbReference type="SUPFAM" id="SSF55785">
    <property type="entry name" value="PYP-like sensor domain (PAS domain)"/>
    <property type="match status" value="2"/>
</dbReference>
<evidence type="ECO:0000313" key="4">
    <source>
        <dbReference type="EMBL" id="SFV64131.1"/>
    </source>
</evidence>
<evidence type="ECO:0000259" key="1">
    <source>
        <dbReference type="PROSITE" id="PS50112"/>
    </source>
</evidence>
<dbReference type="NCBIfam" id="TIGR00254">
    <property type="entry name" value="GGDEF"/>
    <property type="match status" value="1"/>
</dbReference>
<protein>
    <submittedName>
        <fullName evidence="4">Diguanylate cyclase/phosphodiesterase (GGDEF &amp; EAL domains) with PAS/PAC sensor(S)</fullName>
    </submittedName>
</protein>
<dbReference type="CDD" id="cd01949">
    <property type="entry name" value="GGDEF"/>
    <property type="match status" value="1"/>
</dbReference>
<dbReference type="PANTHER" id="PTHR45138">
    <property type="entry name" value="REGULATORY COMPONENTS OF SENSORY TRANSDUCTION SYSTEM"/>
    <property type="match status" value="1"/>
</dbReference>
<dbReference type="SMART" id="SM00091">
    <property type="entry name" value="PAS"/>
    <property type="match status" value="3"/>
</dbReference>
<dbReference type="InterPro" id="IPR000014">
    <property type="entry name" value="PAS"/>
</dbReference>
<name>A0A1W1CEI4_9ZZZZ</name>
<dbReference type="PROSITE" id="PS50887">
    <property type="entry name" value="GGDEF"/>
    <property type="match status" value="1"/>
</dbReference>
<dbReference type="SMART" id="SM00267">
    <property type="entry name" value="GGDEF"/>
    <property type="match status" value="1"/>
</dbReference>
<dbReference type="Gene3D" id="2.10.70.100">
    <property type="match status" value="1"/>
</dbReference>
<accession>A0A1W1CEI4</accession>
<dbReference type="InterPro" id="IPR029787">
    <property type="entry name" value="Nucleotide_cyclase"/>
</dbReference>
<dbReference type="InterPro" id="IPR001610">
    <property type="entry name" value="PAC"/>
</dbReference>
<evidence type="ECO:0000259" key="3">
    <source>
        <dbReference type="PROSITE" id="PS50887"/>
    </source>
</evidence>
<dbReference type="InterPro" id="IPR043128">
    <property type="entry name" value="Rev_trsase/Diguanyl_cyclase"/>
</dbReference>
<proteinExistence type="predicted"/>
<reference evidence="4" key="1">
    <citation type="submission" date="2016-10" db="EMBL/GenBank/DDBJ databases">
        <authorList>
            <person name="de Groot N.N."/>
        </authorList>
    </citation>
    <scope>NUCLEOTIDE SEQUENCE</scope>
</reference>
<evidence type="ECO:0000259" key="2">
    <source>
        <dbReference type="PROSITE" id="PS50113"/>
    </source>
</evidence>
<sequence>MSLLQLSLDDIPINLLLFRFTKNSFSCIDANNLALEELGTTKEGLTGMMLGDIFPSAKEVGFEDALLKLHHESTSLEVDITIQSLYSQYYWHCTKVQKLGNGDILTFFSDILQYKNIKNELDTMQQIAHIGHWKWDILKDVITWSDEVYRIFGEEPQSFKPTFEHFLSYLKKEDQTTLQELVNQAMQTKEPYSIEHQVNRQNGTIAYVQGSGSVEFSKKGEPIFLMGSVFDITKTRESLLKLQYSEEKFRKITETSLMGIFIYKEFYVYANNAFCDMCGYTLNQVLQKHPWELIELSSHESIKTIVERRLKGEEFPKEYTDLIYVHPDGSQRVMRVISQTIFYEGAYAGLGTVMDITDIQETKKKLELLAKTDNLTGISNRYYMNQVLDAKIVEFNRYKEDFILLMIDIDFFKRINDNFGHDIGDYILKEVTEIISLHIREGDELARWGGEEFLLLLPRTSQDEAKTVADKLRTLIDKHSFKNTSNITISIGMTAFTETDTKESLLKRVDTTLYIAKDNGRNCVVFNNSLQL</sequence>
<dbReference type="PROSITE" id="PS50112">
    <property type="entry name" value="PAS"/>
    <property type="match status" value="1"/>
</dbReference>
<dbReference type="CDD" id="cd00130">
    <property type="entry name" value="PAS"/>
    <property type="match status" value="1"/>
</dbReference>
<dbReference type="AlphaFoldDB" id="A0A1W1CEI4"/>